<dbReference type="EMBL" id="VSWD01000010">
    <property type="protein sequence ID" value="KAK3089751.1"/>
    <property type="molecule type" value="Genomic_DNA"/>
</dbReference>
<dbReference type="PANTHER" id="PTHR10900:SF77">
    <property type="entry name" value="FI19380P1"/>
    <property type="match status" value="1"/>
</dbReference>
<evidence type="ECO:0000256" key="1">
    <source>
        <dbReference type="SAM" id="SignalP"/>
    </source>
</evidence>
<dbReference type="PROSITE" id="PS50213">
    <property type="entry name" value="FAS1"/>
    <property type="match status" value="3"/>
</dbReference>
<evidence type="ECO:0000259" key="2">
    <source>
        <dbReference type="PROSITE" id="PS50213"/>
    </source>
</evidence>
<name>A0AA88XXF3_PINIB</name>
<dbReference type="InterPro" id="IPR050904">
    <property type="entry name" value="Adhesion/Biosynth-related"/>
</dbReference>
<proteinExistence type="predicted"/>
<dbReference type="GO" id="GO:0050839">
    <property type="term" value="F:cell adhesion molecule binding"/>
    <property type="evidence" value="ECO:0007669"/>
    <property type="project" value="TreeGrafter"/>
</dbReference>
<protein>
    <recommendedName>
        <fullName evidence="2">FAS1 domain-containing protein</fullName>
    </recommendedName>
</protein>
<organism evidence="3 4">
    <name type="scientific">Pinctada imbricata</name>
    <name type="common">Atlantic pearl-oyster</name>
    <name type="synonym">Pinctada martensii</name>
    <dbReference type="NCBI Taxonomy" id="66713"/>
    <lineage>
        <taxon>Eukaryota</taxon>
        <taxon>Metazoa</taxon>
        <taxon>Spiralia</taxon>
        <taxon>Lophotrochozoa</taxon>
        <taxon>Mollusca</taxon>
        <taxon>Bivalvia</taxon>
        <taxon>Autobranchia</taxon>
        <taxon>Pteriomorphia</taxon>
        <taxon>Pterioida</taxon>
        <taxon>Pterioidea</taxon>
        <taxon>Pteriidae</taxon>
        <taxon>Pinctada</taxon>
    </lineage>
</organism>
<feature type="domain" description="FAS1" evidence="2">
    <location>
        <begin position="321"/>
        <end position="459"/>
    </location>
</feature>
<reference evidence="3" key="1">
    <citation type="submission" date="2019-08" db="EMBL/GenBank/DDBJ databases">
        <title>The improved chromosome-level genome for the pearl oyster Pinctada fucata martensii using PacBio sequencing and Hi-C.</title>
        <authorList>
            <person name="Zheng Z."/>
        </authorList>
    </citation>
    <scope>NUCLEOTIDE SEQUENCE</scope>
    <source>
        <strain evidence="3">ZZ-2019</strain>
        <tissue evidence="3">Adductor muscle</tissue>
    </source>
</reference>
<feature type="domain" description="FAS1" evidence="2">
    <location>
        <begin position="186"/>
        <end position="317"/>
    </location>
</feature>
<dbReference type="Proteomes" id="UP001186944">
    <property type="component" value="Unassembled WGS sequence"/>
</dbReference>
<feature type="signal peptide" evidence="1">
    <location>
        <begin position="1"/>
        <end position="20"/>
    </location>
</feature>
<dbReference type="InterPro" id="IPR000782">
    <property type="entry name" value="FAS1_domain"/>
</dbReference>
<dbReference type="SUPFAM" id="SSF82153">
    <property type="entry name" value="FAS1 domain"/>
    <property type="match status" value="3"/>
</dbReference>
<keyword evidence="1" id="KW-0732">Signal</keyword>
<comment type="caution">
    <text evidence="3">The sequence shown here is derived from an EMBL/GenBank/DDBJ whole genome shotgun (WGS) entry which is preliminary data.</text>
</comment>
<accession>A0AA88XXF3</accession>
<evidence type="ECO:0000313" key="3">
    <source>
        <dbReference type="EMBL" id="KAK3089751.1"/>
    </source>
</evidence>
<sequence>MSKFLLVCLAVLLVAVVSEAGPRGRGRGHMGGRRQRGEGMMMMKRRGKGAQWRRKWAIGRIDGDMDDVNTYSSDDNIPVHTPEMVNRRPVAKRPWKLRRKMRRRNKKFWRSKNAVLDSAGEWVIMDAPTRRVPLLAYLCHNIILEFDYSSFISKLMTANCKRVRSQDNRASNGVIHIVEEVMLPVSDSMVDIVTKDRQLSYLKTAIGRSSLGQALRADGQLTLFAPTDAAFQKLDSNVLNRLLRDQKCLDKVLKNHVLPNVVCSSAIQGKSRTKNLLMRYLSVNRDQEDKVFVQDSQVVSADIMTTNGVIHLIDEVLIPDDALGILDVAEKQNATKVLELIDRAGLRKTLESAENITFFVPTNEAVEKLPSDVLTSLARDTNALANILKYHVTPVETECKFVYNGYELETLSSGKSIVLYEYSTFPFRQRWLQTAQCGRIIMGNIPSCNGLIHLVDKVLLPPVGNILDVLAQDRRFTQLVDLLKRAGLADALQGEGPLTIFAPTNQAFGKIPSSTLQSLASDVDQLQTVLKLHVIKGFLCCAGIFEDNFFHRNRISSLEGTRLRIRKEGDQLMVQSSTISSCDLTGTNGVVHAIDSVILPNQKQRDRSWYGYYYN</sequence>
<gene>
    <name evidence="3" type="ORF">FSP39_006188</name>
</gene>
<feature type="domain" description="FAS1" evidence="2">
    <location>
        <begin position="463"/>
        <end position="598"/>
    </location>
</feature>
<dbReference type="Pfam" id="PF02469">
    <property type="entry name" value="Fasciclin"/>
    <property type="match status" value="3"/>
</dbReference>
<feature type="chain" id="PRO_5041678255" description="FAS1 domain-containing protein" evidence="1">
    <location>
        <begin position="21"/>
        <end position="615"/>
    </location>
</feature>
<dbReference type="GO" id="GO:0031012">
    <property type="term" value="C:extracellular matrix"/>
    <property type="evidence" value="ECO:0007669"/>
    <property type="project" value="TreeGrafter"/>
</dbReference>
<dbReference type="GO" id="GO:0030198">
    <property type="term" value="P:extracellular matrix organization"/>
    <property type="evidence" value="ECO:0007669"/>
    <property type="project" value="TreeGrafter"/>
</dbReference>
<dbReference type="SMART" id="SM00554">
    <property type="entry name" value="FAS1"/>
    <property type="match status" value="3"/>
</dbReference>
<dbReference type="GO" id="GO:0005615">
    <property type="term" value="C:extracellular space"/>
    <property type="evidence" value="ECO:0007669"/>
    <property type="project" value="TreeGrafter"/>
</dbReference>
<dbReference type="InterPro" id="IPR036378">
    <property type="entry name" value="FAS1_dom_sf"/>
</dbReference>
<dbReference type="AlphaFoldDB" id="A0AA88XXF3"/>
<keyword evidence="4" id="KW-1185">Reference proteome</keyword>
<evidence type="ECO:0000313" key="4">
    <source>
        <dbReference type="Proteomes" id="UP001186944"/>
    </source>
</evidence>
<dbReference type="GO" id="GO:0007155">
    <property type="term" value="P:cell adhesion"/>
    <property type="evidence" value="ECO:0007669"/>
    <property type="project" value="TreeGrafter"/>
</dbReference>
<dbReference type="FunFam" id="2.30.180.10:FF:000032">
    <property type="entry name" value="Fasciclin domain-containing protein, putative"/>
    <property type="match status" value="2"/>
</dbReference>
<dbReference type="PANTHER" id="PTHR10900">
    <property type="entry name" value="PERIOSTIN-RELATED"/>
    <property type="match status" value="1"/>
</dbReference>
<dbReference type="Gene3D" id="2.30.180.10">
    <property type="entry name" value="FAS1 domain"/>
    <property type="match status" value="3"/>
</dbReference>